<comment type="caution">
    <text evidence="1">The sequence shown here is derived from an EMBL/GenBank/DDBJ whole genome shotgun (WGS) entry which is preliminary data.</text>
</comment>
<dbReference type="GeneID" id="96217822"/>
<dbReference type="Proteomes" id="UP000050557">
    <property type="component" value="Unassembled WGS sequence"/>
</dbReference>
<organism evidence="1 2">
    <name type="scientific">Pseudomonas syringae pv. helianthi</name>
    <dbReference type="NCBI Taxonomy" id="251654"/>
    <lineage>
        <taxon>Bacteria</taxon>
        <taxon>Pseudomonadati</taxon>
        <taxon>Pseudomonadota</taxon>
        <taxon>Gammaproteobacteria</taxon>
        <taxon>Pseudomonadales</taxon>
        <taxon>Pseudomonadaceae</taxon>
        <taxon>Pseudomonas</taxon>
    </lineage>
</organism>
<evidence type="ECO:0000313" key="2">
    <source>
        <dbReference type="Proteomes" id="UP000050557"/>
    </source>
</evidence>
<accession>A0A0P9SAG8</accession>
<proteinExistence type="predicted"/>
<dbReference type="RefSeq" id="WP_054984759.1">
    <property type="nucleotide sequence ID" value="NZ_CP092918.1"/>
</dbReference>
<dbReference type="AlphaFoldDB" id="A0A0P9SAG8"/>
<reference evidence="1 2" key="1">
    <citation type="submission" date="2015-09" db="EMBL/GenBank/DDBJ databases">
        <title>Genome announcement of multiple Pseudomonas syringae strains.</title>
        <authorList>
            <person name="Thakur S."/>
            <person name="Wang P.W."/>
            <person name="Gong Y."/>
            <person name="Weir B.S."/>
            <person name="Guttman D.S."/>
        </authorList>
    </citation>
    <scope>NUCLEOTIDE SEQUENCE [LARGE SCALE GENOMIC DNA]</scope>
    <source>
        <strain evidence="1 2">ICMP4531</strain>
    </source>
</reference>
<dbReference type="EMBL" id="LJQM01000041">
    <property type="protein sequence ID" value="KPX48648.1"/>
    <property type="molecule type" value="Genomic_DNA"/>
</dbReference>
<name>A0A0P9SAG8_9PSED</name>
<sequence length="68" mass="8034">MFCDRRLLVWVRIALKRYRLPSASKDLPIFTERCISPMTDAQSRYPTMTIRNAKKNPEILIFMGLPDF</sequence>
<gene>
    <name evidence="1" type="ORF">ALO68_01893</name>
</gene>
<evidence type="ECO:0000313" key="1">
    <source>
        <dbReference type="EMBL" id="KPX48648.1"/>
    </source>
</evidence>
<protein>
    <submittedName>
        <fullName evidence="1">Uncharacterized protein</fullName>
    </submittedName>
</protein>